<name>A0A5J4UNE1_9EUKA</name>
<dbReference type="EMBL" id="SNRW01014109">
    <property type="protein sequence ID" value="KAA6371843.1"/>
    <property type="molecule type" value="Genomic_DNA"/>
</dbReference>
<dbReference type="Proteomes" id="UP000324800">
    <property type="component" value="Unassembled WGS sequence"/>
</dbReference>
<reference evidence="2 3" key="1">
    <citation type="submission" date="2019-03" db="EMBL/GenBank/DDBJ databases">
        <title>Single cell metagenomics reveals metabolic interactions within the superorganism composed of flagellate Streblomastix strix and complex community of Bacteroidetes bacteria on its surface.</title>
        <authorList>
            <person name="Treitli S.C."/>
            <person name="Kolisko M."/>
            <person name="Husnik F."/>
            <person name="Keeling P."/>
            <person name="Hampl V."/>
        </authorList>
    </citation>
    <scope>NUCLEOTIDE SEQUENCE [LARGE SCALE GENOMIC DNA]</scope>
    <source>
        <strain evidence="2">ST1C</strain>
    </source>
</reference>
<accession>A0A5J4UNE1</accession>
<comment type="caution">
    <text evidence="2">The sequence shown here is derived from an EMBL/GenBank/DDBJ whole genome shotgun (WGS) entry which is preliminary data.</text>
</comment>
<sequence length="192" mass="21726">MRRKEREDRKRRQQIAQKVTAETTKASSSTSNTTSKQDQLNNTQASTQISSTAFSAEQDQQRKQMRKKQSSIGGGDSKIPIHCSRRKEQEQKSDSTSYQMPTSIYYSNANSGERQTRIDFITGEAEGTFRLWSFNKPHHIQFSTDANTDENGENGSGFDQDNAYLTSSIIYHSKFEAAEQGLTPKGVIRRNV</sequence>
<feature type="compositionally biased region" description="Polar residues" evidence="1">
    <location>
        <begin position="37"/>
        <end position="57"/>
    </location>
</feature>
<protein>
    <submittedName>
        <fullName evidence="2">Uncharacterized protein</fullName>
    </submittedName>
</protein>
<organism evidence="2 3">
    <name type="scientific">Streblomastix strix</name>
    <dbReference type="NCBI Taxonomy" id="222440"/>
    <lineage>
        <taxon>Eukaryota</taxon>
        <taxon>Metamonada</taxon>
        <taxon>Preaxostyla</taxon>
        <taxon>Oxymonadida</taxon>
        <taxon>Streblomastigidae</taxon>
        <taxon>Streblomastix</taxon>
    </lineage>
</organism>
<feature type="region of interest" description="Disordered" evidence="1">
    <location>
        <begin position="1"/>
        <end position="100"/>
    </location>
</feature>
<feature type="compositionally biased region" description="Low complexity" evidence="1">
    <location>
        <begin position="20"/>
        <end position="36"/>
    </location>
</feature>
<feature type="compositionally biased region" description="Basic and acidic residues" evidence="1">
    <location>
        <begin position="1"/>
        <end position="10"/>
    </location>
</feature>
<dbReference type="AlphaFoldDB" id="A0A5J4UNE1"/>
<proteinExistence type="predicted"/>
<evidence type="ECO:0000313" key="3">
    <source>
        <dbReference type="Proteomes" id="UP000324800"/>
    </source>
</evidence>
<evidence type="ECO:0000256" key="1">
    <source>
        <dbReference type="SAM" id="MobiDB-lite"/>
    </source>
</evidence>
<evidence type="ECO:0000313" key="2">
    <source>
        <dbReference type="EMBL" id="KAA6371843.1"/>
    </source>
</evidence>
<gene>
    <name evidence="2" type="ORF">EZS28_032630</name>
</gene>